<dbReference type="InterPro" id="IPR050266">
    <property type="entry name" value="AB_hydrolase_sf"/>
</dbReference>
<keyword evidence="2" id="KW-0378">Hydrolase</keyword>
<accession>A0A7Y4H1E0</accession>
<dbReference type="InterPro" id="IPR000073">
    <property type="entry name" value="AB_hydrolase_1"/>
</dbReference>
<dbReference type="Gene3D" id="3.40.50.1820">
    <property type="entry name" value="alpha/beta hydrolase"/>
    <property type="match status" value="1"/>
</dbReference>
<evidence type="ECO:0000313" key="3">
    <source>
        <dbReference type="Proteomes" id="UP000528734"/>
    </source>
</evidence>
<dbReference type="InterPro" id="IPR000639">
    <property type="entry name" value="Epox_hydrolase-like"/>
</dbReference>
<dbReference type="GO" id="GO:0016020">
    <property type="term" value="C:membrane"/>
    <property type="evidence" value="ECO:0007669"/>
    <property type="project" value="TreeGrafter"/>
</dbReference>
<name>A0A7Y4H1E0_9BRAD</name>
<dbReference type="PRINTS" id="PR00412">
    <property type="entry name" value="EPOXHYDRLASE"/>
</dbReference>
<dbReference type="Proteomes" id="UP000528734">
    <property type="component" value="Unassembled WGS sequence"/>
</dbReference>
<dbReference type="GO" id="GO:0016787">
    <property type="term" value="F:hydrolase activity"/>
    <property type="evidence" value="ECO:0007669"/>
    <property type="project" value="UniProtKB-KW"/>
</dbReference>
<dbReference type="InterPro" id="IPR029058">
    <property type="entry name" value="AB_hydrolase_fold"/>
</dbReference>
<dbReference type="PANTHER" id="PTHR43798:SF33">
    <property type="entry name" value="HYDROLASE, PUTATIVE (AFU_ORTHOLOGUE AFUA_2G14860)-RELATED"/>
    <property type="match status" value="1"/>
</dbReference>
<sequence length="300" mass="33406">MTEPADRFYESQGLRLHYVDWGNVSAPPMILVHGGLDHCRNWDAIARELQPHFHIMAPDLRGHGDSEWAKGSSYSLADNVYDLTRLMRFAALKDAAIVGHSMGGMVALAYAGTYPERVSRLVVLDGAFLAGSQAAPIAEQMSRWIDQLDRIDEHQESTFRTIEEAAKRLSTRNKRLTAAQALHLASHGVRKGADGLYRWKFDHYQRARAPYRLSPDDYAALWSRITCPTLLMWGDESFLPDPEAAGLLAHFKGAELQKIAGAGHWLHHDRLDVVLAVLRRFLDARAASSSTVSHSGITGL</sequence>
<dbReference type="RefSeq" id="WP_171708661.1">
    <property type="nucleotide sequence ID" value="NZ_JAAVLW010000002.1"/>
</dbReference>
<feature type="domain" description="AB hydrolase-1" evidence="1">
    <location>
        <begin position="27"/>
        <end position="270"/>
    </location>
</feature>
<evidence type="ECO:0000259" key="1">
    <source>
        <dbReference type="Pfam" id="PF00561"/>
    </source>
</evidence>
<dbReference type="AlphaFoldDB" id="A0A7Y4H1E0"/>
<keyword evidence="3" id="KW-1185">Reference proteome</keyword>
<protein>
    <submittedName>
        <fullName evidence="2">Alpha/beta hydrolase</fullName>
    </submittedName>
</protein>
<comment type="caution">
    <text evidence="2">The sequence shown here is derived from an EMBL/GenBank/DDBJ whole genome shotgun (WGS) entry which is preliminary data.</text>
</comment>
<dbReference type="EMBL" id="JAAVLW010000002">
    <property type="protein sequence ID" value="NOJ45761.1"/>
    <property type="molecule type" value="Genomic_DNA"/>
</dbReference>
<proteinExistence type="predicted"/>
<dbReference type="PANTHER" id="PTHR43798">
    <property type="entry name" value="MONOACYLGLYCEROL LIPASE"/>
    <property type="match status" value="1"/>
</dbReference>
<gene>
    <name evidence="2" type="ORF">HCN50_05740</name>
</gene>
<reference evidence="2 3" key="1">
    <citation type="submission" date="2020-03" db="EMBL/GenBank/DDBJ databases">
        <title>Bradyrhizobium diversity isolated from nodules of Muelleranthus trifoliolatus.</title>
        <authorList>
            <person name="Klepa M."/>
            <person name="Helene L."/>
            <person name="Hungria M."/>
        </authorList>
    </citation>
    <scope>NUCLEOTIDE SEQUENCE [LARGE SCALE GENOMIC DNA]</scope>
    <source>
        <strain evidence="2 3">WSM 1744</strain>
    </source>
</reference>
<dbReference type="SUPFAM" id="SSF53474">
    <property type="entry name" value="alpha/beta-Hydrolases"/>
    <property type="match status" value="1"/>
</dbReference>
<organism evidence="2 3">
    <name type="scientific">Bradyrhizobium archetypum</name>
    <dbReference type="NCBI Taxonomy" id="2721160"/>
    <lineage>
        <taxon>Bacteria</taxon>
        <taxon>Pseudomonadati</taxon>
        <taxon>Pseudomonadota</taxon>
        <taxon>Alphaproteobacteria</taxon>
        <taxon>Hyphomicrobiales</taxon>
        <taxon>Nitrobacteraceae</taxon>
        <taxon>Bradyrhizobium</taxon>
    </lineage>
</organism>
<dbReference type="PRINTS" id="PR00111">
    <property type="entry name" value="ABHYDROLASE"/>
</dbReference>
<dbReference type="Pfam" id="PF00561">
    <property type="entry name" value="Abhydrolase_1"/>
    <property type="match status" value="1"/>
</dbReference>
<evidence type="ECO:0000313" key="2">
    <source>
        <dbReference type="EMBL" id="NOJ45761.1"/>
    </source>
</evidence>